<sequence>MTAFQESDLMPVYFVDKVSNMRVPLPISRATTWSQLMTCLSEASAPIAAQVKNNLFRWTDLTTTGQTSPRLTQEDGRWLFRTATLALREGEEHHLHSEWRVVTRKTLDRLRKDTRKDGISYEVLHTAQYIRDEEATRMSAPPSGWGNPFTTAPPSFTTPRTSGPASLPTLYHAAGPAVQYQPWQTYEGLPANLTPLGHSVARQFHPADNMYRSPRNQVRGPPPAYGSARPQHYSPYQSYGSPAMGFYPPTPGFLPDLPRPPYPIYERGPIPTPRPVQHPTPPVRARYPPSFSAPSQLSVPAIAPSPAHIAIQPVATPARDTAFARAPATPPRAPTLPRAPTPTSLSPWTRDMVPPLIVDSADIHWRHREATLREKVRIGRAPIVDAMDLWTEKSKPRY</sequence>
<feature type="compositionally biased region" description="Pro residues" evidence="1">
    <location>
        <begin position="328"/>
        <end position="340"/>
    </location>
</feature>
<dbReference type="RefSeq" id="XP_018692386.1">
    <property type="nucleotide sequence ID" value="XM_018837826.1"/>
</dbReference>
<gene>
    <name evidence="2" type="ORF">AYL99_06316</name>
</gene>
<comment type="caution">
    <text evidence="2">The sequence shown here is derived from an EMBL/GenBank/DDBJ whole genome shotgun (WGS) entry which is preliminary data.</text>
</comment>
<evidence type="ECO:0000313" key="3">
    <source>
        <dbReference type="Proteomes" id="UP000078343"/>
    </source>
</evidence>
<dbReference type="OrthoDB" id="4153569at2759"/>
<accession>A0A178ZGU5</accession>
<dbReference type="AlphaFoldDB" id="A0A178ZGU5"/>
<dbReference type="Proteomes" id="UP000078343">
    <property type="component" value="Unassembled WGS sequence"/>
</dbReference>
<keyword evidence="3" id="KW-1185">Reference proteome</keyword>
<evidence type="ECO:0000256" key="1">
    <source>
        <dbReference type="SAM" id="MobiDB-lite"/>
    </source>
</evidence>
<evidence type="ECO:0000313" key="2">
    <source>
        <dbReference type="EMBL" id="OAP59019.1"/>
    </source>
</evidence>
<proteinExistence type="predicted"/>
<feature type="region of interest" description="Disordered" evidence="1">
    <location>
        <begin position="210"/>
        <end position="229"/>
    </location>
</feature>
<name>A0A178ZGU5_9EURO</name>
<reference evidence="2 3" key="1">
    <citation type="submission" date="2016-04" db="EMBL/GenBank/DDBJ databases">
        <title>Draft genome of Fonsecaea erecta CBS 125763.</title>
        <authorList>
            <person name="Weiss V.A."/>
            <person name="Vicente V.A."/>
            <person name="Raittz R.T."/>
            <person name="Moreno L.F."/>
            <person name="De Souza E.M."/>
            <person name="Pedrosa F.O."/>
            <person name="Steffens M.B."/>
            <person name="Faoro H."/>
            <person name="Tadra-Sfeir M.Z."/>
            <person name="Najafzadeh M.J."/>
            <person name="Felipe M.S."/>
            <person name="Teixeira M."/>
            <person name="Sun J."/>
            <person name="Xi L."/>
            <person name="Gomes R."/>
            <person name="De Azevedo C.M."/>
            <person name="Salgado C.G."/>
            <person name="Da Silva M.B."/>
            <person name="Nascimento M.F."/>
            <person name="Queiroz-Telles F."/>
            <person name="Attili D.S."/>
            <person name="Gorbushina A."/>
        </authorList>
    </citation>
    <scope>NUCLEOTIDE SEQUENCE [LARGE SCALE GENOMIC DNA]</scope>
    <source>
        <strain evidence="2 3">CBS 125763</strain>
    </source>
</reference>
<dbReference type="STRING" id="1367422.A0A178ZGU5"/>
<feature type="region of interest" description="Disordered" evidence="1">
    <location>
        <begin position="324"/>
        <end position="347"/>
    </location>
</feature>
<dbReference type="EMBL" id="LVYI01000005">
    <property type="protein sequence ID" value="OAP59019.1"/>
    <property type="molecule type" value="Genomic_DNA"/>
</dbReference>
<organism evidence="2 3">
    <name type="scientific">Fonsecaea erecta</name>
    <dbReference type="NCBI Taxonomy" id="1367422"/>
    <lineage>
        <taxon>Eukaryota</taxon>
        <taxon>Fungi</taxon>
        <taxon>Dikarya</taxon>
        <taxon>Ascomycota</taxon>
        <taxon>Pezizomycotina</taxon>
        <taxon>Eurotiomycetes</taxon>
        <taxon>Chaetothyriomycetidae</taxon>
        <taxon>Chaetothyriales</taxon>
        <taxon>Herpotrichiellaceae</taxon>
        <taxon>Fonsecaea</taxon>
    </lineage>
</organism>
<dbReference type="GeneID" id="30010484"/>
<protein>
    <submittedName>
        <fullName evidence="2">Uncharacterized protein</fullName>
    </submittedName>
</protein>